<dbReference type="SUPFAM" id="SSF52161">
    <property type="entry name" value="Ribosomal protein L13"/>
    <property type="match status" value="1"/>
</dbReference>
<comment type="similarity">
    <text evidence="1 4">Belongs to the universal ribosomal protein uL13 family.</text>
</comment>
<dbReference type="InterPro" id="IPR036899">
    <property type="entry name" value="Ribosomal_uL13_sf"/>
</dbReference>
<protein>
    <recommendedName>
        <fullName evidence="4">Large ribosomal subunit protein uL13</fullName>
    </recommendedName>
</protein>
<dbReference type="EMBL" id="MEWS01000021">
    <property type="protein sequence ID" value="OGC82194.1"/>
    <property type="molecule type" value="Genomic_DNA"/>
</dbReference>
<dbReference type="PANTHER" id="PTHR11545">
    <property type="entry name" value="RIBOSOMAL PROTEIN L13"/>
    <property type="match status" value="1"/>
</dbReference>
<evidence type="ECO:0000256" key="2">
    <source>
        <dbReference type="ARBA" id="ARBA00022980"/>
    </source>
</evidence>
<name>A0A1F4XKS2_9BACT</name>
<dbReference type="AlphaFoldDB" id="A0A1F4XKS2"/>
<dbReference type="PANTHER" id="PTHR11545:SF2">
    <property type="entry name" value="LARGE RIBOSOMAL SUBUNIT PROTEIN UL13M"/>
    <property type="match status" value="1"/>
</dbReference>
<proteinExistence type="inferred from homology"/>
<organism evidence="5 6">
    <name type="scientific">Candidatus Abawacabacteria bacterium RIFCSPHIGHO2_01_FULL_46_8</name>
    <dbReference type="NCBI Taxonomy" id="1817815"/>
    <lineage>
        <taxon>Bacteria</taxon>
        <taxon>Candidatus Abawacaibacteriota</taxon>
    </lineage>
</organism>
<dbReference type="InterPro" id="IPR005822">
    <property type="entry name" value="Ribosomal_uL13"/>
</dbReference>
<keyword evidence="3 4" id="KW-0687">Ribonucleoprotein</keyword>
<evidence type="ECO:0000256" key="4">
    <source>
        <dbReference type="HAMAP-Rule" id="MF_01366"/>
    </source>
</evidence>
<evidence type="ECO:0000313" key="5">
    <source>
        <dbReference type="EMBL" id="OGC82194.1"/>
    </source>
</evidence>
<dbReference type="InterPro" id="IPR005823">
    <property type="entry name" value="Ribosomal_uL13_bac-type"/>
</dbReference>
<reference evidence="5 6" key="1">
    <citation type="journal article" date="2016" name="Nat. Commun.">
        <title>Thousands of microbial genomes shed light on interconnected biogeochemical processes in an aquifer system.</title>
        <authorList>
            <person name="Anantharaman K."/>
            <person name="Brown C.T."/>
            <person name="Hug L.A."/>
            <person name="Sharon I."/>
            <person name="Castelle C.J."/>
            <person name="Probst A.J."/>
            <person name="Thomas B.C."/>
            <person name="Singh A."/>
            <person name="Wilkins M.J."/>
            <person name="Karaoz U."/>
            <person name="Brodie E.L."/>
            <person name="Williams K.H."/>
            <person name="Hubbard S.S."/>
            <person name="Banfield J.F."/>
        </authorList>
    </citation>
    <scope>NUCLEOTIDE SEQUENCE [LARGE SCALE GENOMIC DNA]</scope>
</reference>
<gene>
    <name evidence="4" type="primary">rplM</name>
    <name evidence="5" type="ORF">A2788_00560</name>
</gene>
<evidence type="ECO:0000256" key="1">
    <source>
        <dbReference type="ARBA" id="ARBA00006227"/>
    </source>
</evidence>
<dbReference type="NCBIfam" id="TIGR01066">
    <property type="entry name" value="rplM_bact"/>
    <property type="match status" value="1"/>
</dbReference>
<dbReference type="GO" id="GO:0003735">
    <property type="term" value="F:structural constituent of ribosome"/>
    <property type="evidence" value="ECO:0007669"/>
    <property type="project" value="InterPro"/>
</dbReference>
<dbReference type="CDD" id="cd00392">
    <property type="entry name" value="Ribosomal_L13"/>
    <property type="match status" value="1"/>
</dbReference>
<evidence type="ECO:0000256" key="3">
    <source>
        <dbReference type="ARBA" id="ARBA00023274"/>
    </source>
</evidence>
<dbReference type="GO" id="GO:0017148">
    <property type="term" value="P:negative regulation of translation"/>
    <property type="evidence" value="ECO:0007669"/>
    <property type="project" value="TreeGrafter"/>
</dbReference>
<sequence>MTMTTVRKSGVAGKYYLLDAKGISLGRVASRAASLLRGKAEVDFTPHVSANNTVVVVNIAAIKFTGAKEEKKIYYHHSGYPGGLKQASLGTLLQEKPLEVMKKAVYGMLPKNRLRPGIMKKLKMFLATDHPYQGKEIKQVNLSI</sequence>
<comment type="caution">
    <text evidence="5">The sequence shown here is derived from an EMBL/GenBank/DDBJ whole genome shotgun (WGS) entry which is preliminary data.</text>
</comment>
<dbReference type="Gene3D" id="3.90.1180.10">
    <property type="entry name" value="Ribosomal protein L13"/>
    <property type="match status" value="1"/>
</dbReference>
<accession>A0A1F4XKS2</accession>
<dbReference type="GO" id="GO:0003729">
    <property type="term" value="F:mRNA binding"/>
    <property type="evidence" value="ECO:0007669"/>
    <property type="project" value="TreeGrafter"/>
</dbReference>
<keyword evidence="2 4" id="KW-0689">Ribosomal protein</keyword>
<comment type="function">
    <text evidence="4">This protein is one of the early assembly proteins of the 50S ribosomal subunit, although it is not seen to bind rRNA by itself. It is important during the early stages of 50S assembly.</text>
</comment>
<dbReference type="Pfam" id="PF00572">
    <property type="entry name" value="Ribosomal_L13"/>
    <property type="match status" value="1"/>
</dbReference>
<dbReference type="GO" id="GO:1990904">
    <property type="term" value="C:ribonucleoprotein complex"/>
    <property type="evidence" value="ECO:0007669"/>
    <property type="project" value="UniProtKB-KW"/>
</dbReference>
<evidence type="ECO:0000313" key="6">
    <source>
        <dbReference type="Proteomes" id="UP000177521"/>
    </source>
</evidence>
<comment type="subunit">
    <text evidence="4">Part of the 50S ribosomal subunit.</text>
</comment>
<dbReference type="PIRSF" id="PIRSF002181">
    <property type="entry name" value="Ribosomal_L13"/>
    <property type="match status" value="1"/>
</dbReference>
<dbReference type="GO" id="GO:0005840">
    <property type="term" value="C:ribosome"/>
    <property type="evidence" value="ECO:0007669"/>
    <property type="project" value="UniProtKB-KW"/>
</dbReference>
<dbReference type="HAMAP" id="MF_01366">
    <property type="entry name" value="Ribosomal_uL13"/>
    <property type="match status" value="1"/>
</dbReference>
<dbReference type="Proteomes" id="UP000177521">
    <property type="component" value="Unassembled WGS sequence"/>
</dbReference>
<dbReference type="GO" id="GO:0006412">
    <property type="term" value="P:translation"/>
    <property type="evidence" value="ECO:0007669"/>
    <property type="project" value="UniProtKB-UniRule"/>
</dbReference>